<dbReference type="Proteomes" id="UP001344447">
    <property type="component" value="Unassembled WGS sequence"/>
</dbReference>
<keyword evidence="4 8" id="KW-0653">Protein transport</keyword>
<proteinExistence type="inferred from homology"/>
<dbReference type="GO" id="GO:0015031">
    <property type="term" value="P:protein transport"/>
    <property type="evidence" value="ECO:0007669"/>
    <property type="project" value="UniProtKB-KW"/>
</dbReference>
<evidence type="ECO:0000256" key="5">
    <source>
        <dbReference type="ARBA" id="ARBA00022989"/>
    </source>
</evidence>
<dbReference type="GO" id="GO:0005737">
    <property type="term" value="C:cytoplasm"/>
    <property type="evidence" value="ECO:0007669"/>
    <property type="project" value="UniProtKB-ARBA"/>
</dbReference>
<feature type="transmembrane region" description="Helical" evidence="8">
    <location>
        <begin position="35"/>
        <end position="56"/>
    </location>
</feature>
<evidence type="ECO:0000256" key="4">
    <source>
        <dbReference type="ARBA" id="ARBA00022927"/>
    </source>
</evidence>
<evidence type="ECO:0000256" key="3">
    <source>
        <dbReference type="ARBA" id="ARBA00022692"/>
    </source>
</evidence>
<gene>
    <name evidence="9" type="ORF">RB653_009544</name>
</gene>
<dbReference type="InterPro" id="IPR007305">
    <property type="entry name" value="Vesicle_transpt_Got1/SFT2"/>
</dbReference>
<dbReference type="InterPro" id="IPR011691">
    <property type="entry name" value="Vesicle_transpt_SFT2"/>
</dbReference>
<evidence type="ECO:0000256" key="7">
    <source>
        <dbReference type="ARBA" id="ARBA00025800"/>
    </source>
</evidence>
<dbReference type="GO" id="GO:0012505">
    <property type="term" value="C:endomembrane system"/>
    <property type="evidence" value="ECO:0007669"/>
    <property type="project" value="UniProtKB-ARBA"/>
</dbReference>
<protein>
    <recommendedName>
        <fullName evidence="8">Vesicle transport protein</fullName>
    </recommendedName>
</protein>
<dbReference type="Pfam" id="PF04178">
    <property type="entry name" value="Got1"/>
    <property type="match status" value="1"/>
</dbReference>
<feature type="transmembrane region" description="Helical" evidence="8">
    <location>
        <begin position="62"/>
        <end position="84"/>
    </location>
</feature>
<keyword evidence="10" id="KW-1185">Reference proteome</keyword>
<name>A0AAN7YTW4_9MYCE</name>
<dbReference type="PANTHER" id="PTHR23137:SF6">
    <property type="entry name" value="VESICLE TRANSPORT PROTEIN"/>
    <property type="match status" value="1"/>
</dbReference>
<comment type="similarity">
    <text evidence="7 8">Belongs to the SFT2 family.</text>
</comment>
<dbReference type="PANTHER" id="PTHR23137">
    <property type="entry name" value="VESICLE TRANSPORT PROTEIN-RELATED"/>
    <property type="match status" value="1"/>
</dbReference>
<dbReference type="GO" id="GO:0016192">
    <property type="term" value="P:vesicle-mediated transport"/>
    <property type="evidence" value="ECO:0007669"/>
    <property type="project" value="InterPro"/>
</dbReference>
<evidence type="ECO:0000313" key="10">
    <source>
        <dbReference type="Proteomes" id="UP001344447"/>
    </source>
</evidence>
<comment type="subcellular location">
    <subcellularLocation>
        <location evidence="1 8">Membrane</location>
        <topology evidence="1 8">Multi-pass membrane protein</topology>
    </subcellularLocation>
</comment>
<organism evidence="9 10">
    <name type="scientific">Dictyostelium firmibasis</name>
    <dbReference type="NCBI Taxonomy" id="79012"/>
    <lineage>
        <taxon>Eukaryota</taxon>
        <taxon>Amoebozoa</taxon>
        <taxon>Evosea</taxon>
        <taxon>Eumycetozoa</taxon>
        <taxon>Dictyostelia</taxon>
        <taxon>Dictyosteliales</taxon>
        <taxon>Dictyosteliaceae</taxon>
        <taxon>Dictyostelium</taxon>
    </lineage>
</organism>
<evidence type="ECO:0000256" key="1">
    <source>
        <dbReference type="ARBA" id="ARBA00004141"/>
    </source>
</evidence>
<dbReference type="AlphaFoldDB" id="A0AAN7YTW4"/>
<keyword evidence="6 8" id="KW-0472">Membrane</keyword>
<keyword evidence="3 8" id="KW-0812">Transmembrane</keyword>
<dbReference type="EMBL" id="JAVFKY010000003">
    <property type="protein sequence ID" value="KAK5579856.1"/>
    <property type="molecule type" value="Genomic_DNA"/>
</dbReference>
<keyword evidence="5 8" id="KW-1133">Transmembrane helix</keyword>
<comment type="caution">
    <text evidence="9">The sequence shown here is derived from an EMBL/GenBank/DDBJ whole genome shotgun (WGS) entry which is preliminary data.</text>
</comment>
<evidence type="ECO:0000256" key="2">
    <source>
        <dbReference type="ARBA" id="ARBA00022448"/>
    </source>
</evidence>
<evidence type="ECO:0000313" key="9">
    <source>
        <dbReference type="EMBL" id="KAK5579856.1"/>
    </source>
</evidence>
<keyword evidence="2 8" id="KW-0813">Transport</keyword>
<sequence length="158" mass="17543">MDSIKSLLGNKEPEKEPSMWDDLNNQCSLTFTQRVIGFAVCAALGLLFAFLSFMFLLSPTTFALLFTLGDVLMVGATGFIVGPVKQIKNMAEPHRIICAIVFVASMILTLIAVFLGWFFIVIIFLILFQVAALLYYTFSYIPYGRQCLRGMCSSVVSV</sequence>
<evidence type="ECO:0000256" key="6">
    <source>
        <dbReference type="ARBA" id="ARBA00023136"/>
    </source>
</evidence>
<reference evidence="9 10" key="1">
    <citation type="submission" date="2023-11" db="EMBL/GenBank/DDBJ databases">
        <title>Dfirmibasis_genome.</title>
        <authorList>
            <person name="Edelbroek B."/>
            <person name="Kjellin J."/>
            <person name="Jerlstrom-Hultqvist J."/>
            <person name="Soderbom F."/>
        </authorList>
    </citation>
    <scope>NUCLEOTIDE SEQUENCE [LARGE SCALE GENOMIC DNA]</scope>
    <source>
        <strain evidence="9 10">TNS-C-14</strain>
    </source>
</reference>
<feature type="transmembrane region" description="Helical" evidence="8">
    <location>
        <begin position="121"/>
        <end position="141"/>
    </location>
</feature>
<feature type="transmembrane region" description="Helical" evidence="8">
    <location>
        <begin position="96"/>
        <end position="115"/>
    </location>
</feature>
<evidence type="ECO:0000256" key="8">
    <source>
        <dbReference type="RuleBase" id="RU363111"/>
    </source>
</evidence>
<accession>A0AAN7YTW4</accession>
<dbReference type="GO" id="GO:0016020">
    <property type="term" value="C:membrane"/>
    <property type="evidence" value="ECO:0007669"/>
    <property type="project" value="UniProtKB-SubCell"/>
</dbReference>
<comment type="function">
    <text evidence="8">May be involved in fusion of retrograde transport vesicles derived from an endocytic compartment with the Golgi complex.</text>
</comment>